<evidence type="ECO:0000313" key="8">
    <source>
        <dbReference type="EMBL" id="CBX29931.1"/>
    </source>
</evidence>
<proteinExistence type="inferred from homology"/>
<dbReference type="Pfam" id="PF19045">
    <property type="entry name" value="Ligase_CoA_2"/>
    <property type="match status" value="1"/>
</dbReference>
<dbReference type="GO" id="GO:0016747">
    <property type="term" value="F:acyltransferase activity, transferring groups other than amino-acyl groups"/>
    <property type="evidence" value="ECO:0007669"/>
    <property type="project" value="InterPro"/>
</dbReference>
<dbReference type="PROSITE" id="PS51186">
    <property type="entry name" value="GNAT"/>
    <property type="match status" value="1"/>
</dbReference>
<evidence type="ECO:0000256" key="3">
    <source>
        <dbReference type="ARBA" id="ARBA00022840"/>
    </source>
</evidence>
<name>E1YH87_9BACT</name>
<dbReference type="Pfam" id="PF13549">
    <property type="entry name" value="ATP-grasp_5"/>
    <property type="match status" value="1"/>
</dbReference>
<dbReference type="Gene3D" id="3.40.50.720">
    <property type="entry name" value="NAD(P)-binding Rossmann-like Domain"/>
    <property type="match status" value="1"/>
</dbReference>
<dbReference type="InterPro" id="IPR016181">
    <property type="entry name" value="Acyl_CoA_acyltransferase"/>
</dbReference>
<dbReference type="Pfam" id="PF13380">
    <property type="entry name" value="CoA_binding_2"/>
    <property type="match status" value="1"/>
</dbReference>
<dbReference type="Gene3D" id="3.40.630.30">
    <property type="match status" value="1"/>
</dbReference>
<dbReference type="PANTHER" id="PTHR43334">
    <property type="entry name" value="ACETATE--COA LIGASE [ADP-FORMING]"/>
    <property type="match status" value="1"/>
</dbReference>
<dbReference type="AlphaFoldDB" id="E1YH87"/>
<dbReference type="InterPro" id="IPR013815">
    <property type="entry name" value="ATP_grasp_subdomain_1"/>
</dbReference>
<evidence type="ECO:0000256" key="5">
    <source>
        <dbReference type="PROSITE-ProRule" id="PRU00409"/>
    </source>
</evidence>
<dbReference type="InterPro" id="IPR011761">
    <property type="entry name" value="ATP-grasp"/>
</dbReference>
<evidence type="ECO:0000256" key="2">
    <source>
        <dbReference type="ARBA" id="ARBA00022741"/>
    </source>
</evidence>
<dbReference type="GO" id="GO:0046872">
    <property type="term" value="F:metal ion binding"/>
    <property type="evidence" value="ECO:0007669"/>
    <property type="project" value="InterPro"/>
</dbReference>
<dbReference type="GO" id="GO:0005524">
    <property type="term" value="F:ATP binding"/>
    <property type="evidence" value="ECO:0007669"/>
    <property type="project" value="UniProtKB-UniRule"/>
</dbReference>
<feature type="domain" description="ATP-grasp" evidence="6">
    <location>
        <begin position="498"/>
        <end position="534"/>
    </location>
</feature>
<dbReference type="CDD" id="cd04301">
    <property type="entry name" value="NAT_SF"/>
    <property type="match status" value="1"/>
</dbReference>
<dbReference type="InterPro" id="IPR003781">
    <property type="entry name" value="CoA-bd"/>
</dbReference>
<dbReference type="SMART" id="SM00881">
    <property type="entry name" value="CoA_binding"/>
    <property type="match status" value="1"/>
</dbReference>
<sequence length="899" mass="98325">MFMGVDNLDKIFQPKSIAVIGASEKKESVGFDIMRNLINGKFPGNIYPVNPSYKALWDKQSYASVAEIDSMVDLAVVAVPIAVAPKIVNECVKSGVGGVVIISAGGKETGQKGKEIENAIKKEAESSGIRVIGPNCLGIVCTKSNLNASFAGQMPIMGKMAFISQSGAICSSILDLSIKEQIGFSYFVSVGSMLDVDFGDMIDFIGQDPNVGSIVMYVENLTNLRYFMSAARAVSRIKPIIALKSGRTRAGAAAAASHTGALAGEDDIYDAAFKRAGIVRVKTFEELFDCAELLAKNPHPSGPGLAIITNAGGLGVMAVDALSDYGIEPVALSAETIKKLDKELPSYWSHSNPIDLIGDADHERYLNTVKICIEAPEINGLLVILVPQGLNDPANIAKILADFLKNHPFPVFTSWLGGPGVEKGRQFLNDALIPTFDTPERAVRAFMDLHKHSKNIELLQETPARLPGKLQFDRESASLIIKQGIETGHFLLNEVEAKSLLLSYGIPVNRTEIACCAEEAVQKAQQLGFPVAMKICSRDVVHKTSVNGIRLDLNSVSDVEKSYEDILASCLSCKPKAKIDGVTIQPMLKRPDFELILGIKKDREFGPVILFGMGGVMTEILKDRAIAFPPLNRLLARRLMEETKVYRILKGQAAHNSTDLYLIEEILIRLAQLAADFPEIEELDINPLILTDNSVCALDARVVIKQSGTKAPMHLIISPYPNQNESHISVGGNINLFVRPIRPEDASLIEELFKTLSPQTIYFRFFAPIKNISASMLARFTQIDYDREIALVAILETENDEKMIGVARVITQRNPKHAEFAVLVGDSWHGKGIGATLLRRCLNIGKDHGIEKVWGTVLAENTQMLAMGKKLGFKIERVPDENEYQLIIDLTKPYDDINK</sequence>
<dbReference type="SUPFAM" id="SSF56059">
    <property type="entry name" value="Glutathione synthetase ATP-binding domain-like"/>
    <property type="match status" value="1"/>
</dbReference>
<dbReference type="InterPro" id="IPR036291">
    <property type="entry name" value="NAD(P)-bd_dom_sf"/>
</dbReference>
<evidence type="ECO:0000256" key="1">
    <source>
        <dbReference type="ARBA" id="ARBA00022598"/>
    </source>
</evidence>
<keyword evidence="1" id="KW-0436">Ligase</keyword>
<dbReference type="InterPro" id="IPR051538">
    <property type="entry name" value="Acyl-CoA_Synth/Transferase"/>
</dbReference>
<dbReference type="FunFam" id="3.30.1490.20:FF:000020">
    <property type="entry name" value="Protein lysine acetyltransferase"/>
    <property type="match status" value="1"/>
</dbReference>
<accession>E1YH87</accession>
<reference evidence="8" key="1">
    <citation type="journal article" date="2011" name="Environ. Microbiol.">
        <title>Genomic insights into the metabolic potential of the polycyclic aromatic hydrocarbon degrading sulfate-reducing Deltaproteobacterium N47.</title>
        <authorList>
            <person name="Bergmann F."/>
            <person name="Selesi D."/>
            <person name="Weinmaier T."/>
            <person name="Tischler P."/>
            <person name="Rattei T."/>
            <person name="Meckenstock R.U."/>
        </authorList>
    </citation>
    <scope>NUCLEOTIDE SEQUENCE</scope>
</reference>
<dbReference type="PROSITE" id="PS50975">
    <property type="entry name" value="ATP_GRASP"/>
    <property type="match status" value="1"/>
</dbReference>
<evidence type="ECO:0000256" key="4">
    <source>
        <dbReference type="ARBA" id="ARBA00060888"/>
    </source>
</evidence>
<protein>
    <submittedName>
        <fullName evidence="8">Uncharacterized protein</fullName>
    </submittedName>
</protein>
<dbReference type="Pfam" id="PF13607">
    <property type="entry name" value="Succ_CoA_lig"/>
    <property type="match status" value="1"/>
</dbReference>
<dbReference type="Gene3D" id="3.30.1490.20">
    <property type="entry name" value="ATP-grasp fold, A domain"/>
    <property type="match status" value="1"/>
</dbReference>
<feature type="domain" description="N-acetyltransferase" evidence="7">
    <location>
        <begin position="736"/>
        <end position="891"/>
    </location>
</feature>
<comment type="similarity">
    <text evidence="4">In the N-terminal section; belongs to the acetate CoA ligase alpha subunit family.</text>
</comment>
<evidence type="ECO:0000259" key="7">
    <source>
        <dbReference type="PROSITE" id="PS51186"/>
    </source>
</evidence>
<dbReference type="SUPFAM" id="SSF55729">
    <property type="entry name" value="Acyl-CoA N-acyltransferases (Nat)"/>
    <property type="match status" value="1"/>
</dbReference>
<organism evidence="8">
    <name type="scientific">uncultured Desulfobacterium sp</name>
    <dbReference type="NCBI Taxonomy" id="201089"/>
    <lineage>
        <taxon>Bacteria</taxon>
        <taxon>Pseudomonadati</taxon>
        <taxon>Thermodesulfobacteriota</taxon>
        <taxon>Desulfobacteria</taxon>
        <taxon>Desulfobacterales</taxon>
        <taxon>Desulfobacteriaceae</taxon>
        <taxon>Desulfobacterium</taxon>
        <taxon>environmental samples</taxon>
    </lineage>
</organism>
<dbReference type="EMBL" id="FR695873">
    <property type="protein sequence ID" value="CBX29931.1"/>
    <property type="molecule type" value="Genomic_DNA"/>
</dbReference>
<keyword evidence="3 5" id="KW-0067">ATP-binding</keyword>
<dbReference type="GO" id="GO:0043758">
    <property type="term" value="F:acetate-CoA ligase (ADP-forming) activity"/>
    <property type="evidence" value="ECO:0007669"/>
    <property type="project" value="InterPro"/>
</dbReference>
<dbReference type="Gene3D" id="3.40.50.261">
    <property type="entry name" value="Succinyl-CoA synthetase domains"/>
    <property type="match status" value="2"/>
</dbReference>
<dbReference type="InterPro" id="IPR000182">
    <property type="entry name" value="GNAT_dom"/>
</dbReference>
<keyword evidence="2 5" id="KW-0547">Nucleotide-binding</keyword>
<evidence type="ECO:0000259" key="6">
    <source>
        <dbReference type="PROSITE" id="PS50975"/>
    </source>
</evidence>
<dbReference type="InterPro" id="IPR032875">
    <property type="entry name" value="Succ_CoA_lig_flav_dom"/>
</dbReference>
<dbReference type="PANTHER" id="PTHR43334:SF1">
    <property type="entry name" value="3-HYDROXYPROPIONATE--COA LIGASE [ADP-FORMING]"/>
    <property type="match status" value="1"/>
</dbReference>
<dbReference type="SUPFAM" id="SSF51735">
    <property type="entry name" value="NAD(P)-binding Rossmann-fold domains"/>
    <property type="match status" value="1"/>
</dbReference>
<dbReference type="SUPFAM" id="SSF52210">
    <property type="entry name" value="Succinyl-CoA synthetase domains"/>
    <property type="match status" value="2"/>
</dbReference>
<dbReference type="Gene3D" id="3.30.470.20">
    <property type="entry name" value="ATP-grasp fold, B domain"/>
    <property type="match status" value="1"/>
</dbReference>
<gene>
    <name evidence="8" type="ORF">N47_F16260</name>
</gene>
<dbReference type="InterPro" id="IPR016102">
    <property type="entry name" value="Succinyl-CoA_synth-like"/>
</dbReference>
<dbReference type="Pfam" id="PF13302">
    <property type="entry name" value="Acetyltransf_3"/>
    <property type="match status" value="1"/>
</dbReference>
<dbReference type="InterPro" id="IPR043938">
    <property type="entry name" value="Ligase_CoA_dom"/>
</dbReference>